<feature type="compositionally biased region" description="Low complexity" evidence="1">
    <location>
        <begin position="140"/>
        <end position="163"/>
    </location>
</feature>
<dbReference type="EMBL" id="KV875093">
    <property type="protein sequence ID" value="OIW34430.1"/>
    <property type="molecule type" value="Genomic_DNA"/>
</dbReference>
<feature type="compositionally biased region" description="Acidic residues" evidence="1">
    <location>
        <begin position="85"/>
        <end position="96"/>
    </location>
</feature>
<organism evidence="2 3">
    <name type="scientific">Coniochaeta ligniaria NRRL 30616</name>
    <dbReference type="NCBI Taxonomy" id="1408157"/>
    <lineage>
        <taxon>Eukaryota</taxon>
        <taxon>Fungi</taxon>
        <taxon>Dikarya</taxon>
        <taxon>Ascomycota</taxon>
        <taxon>Pezizomycotina</taxon>
        <taxon>Sordariomycetes</taxon>
        <taxon>Sordariomycetidae</taxon>
        <taxon>Coniochaetales</taxon>
        <taxon>Coniochaetaceae</taxon>
        <taxon>Coniochaeta</taxon>
    </lineage>
</organism>
<accession>A0A1J7J3R3</accession>
<feature type="compositionally biased region" description="Polar residues" evidence="1">
    <location>
        <begin position="186"/>
        <end position="197"/>
    </location>
</feature>
<feature type="compositionally biased region" description="Polar residues" evidence="1">
    <location>
        <begin position="21"/>
        <end position="40"/>
    </location>
</feature>
<gene>
    <name evidence="2" type="ORF">CONLIGDRAFT_4546</name>
</gene>
<dbReference type="InParanoid" id="A0A1J7J3R3"/>
<dbReference type="OrthoDB" id="5384020at2759"/>
<feature type="compositionally biased region" description="Low complexity" evidence="1">
    <location>
        <begin position="98"/>
        <end position="110"/>
    </location>
</feature>
<evidence type="ECO:0000256" key="1">
    <source>
        <dbReference type="SAM" id="MobiDB-lite"/>
    </source>
</evidence>
<feature type="region of interest" description="Disordered" evidence="1">
    <location>
        <begin position="1"/>
        <end position="40"/>
    </location>
</feature>
<reference evidence="2 3" key="1">
    <citation type="submission" date="2016-10" db="EMBL/GenBank/DDBJ databases">
        <title>Draft genome sequence of Coniochaeta ligniaria NRRL30616, a lignocellulolytic fungus for bioabatement of inhibitors in plant biomass hydrolysates.</title>
        <authorList>
            <consortium name="DOE Joint Genome Institute"/>
            <person name="Jimenez D.J."/>
            <person name="Hector R.E."/>
            <person name="Riley R."/>
            <person name="Sun H."/>
            <person name="Grigoriev I.V."/>
            <person name="Van Elsas J.D."/>
            <person name="Nichols N.N."/>
        </authorList>
    </citation>
    <scope>NUCLEOTIDE SEQUENCE [LARGE SCALE GENOMIC DNA]</scope>
    <source>
        <strain evidence="2 3">NRRL 30616</strain>
    </source>
</reference>
<name>A0A1J7J3R3_9PEZI</name>
<dbReference type="STRING" id="1408157.A0A1J7J3R3"/>
<dbReference type="AlphaFoldDB" id="A0A1J7J3R3"/>
<evidence type="ECO:0000313" key="2">
    <source>
        <dbReference type="EMBL" id="OIW34430.1"/>
    </source>
</evidence>
<feature type="compositionally biased region" description="Polar residues" evidence="1">
    <location>
        <begin position="164"/>
        <end position="178"/>
    </location>
</feature>
<protein>
    <submittedName>
        <fullName evidence="2">Uncharacterized protein</fullName>
    </submittedName>
</protein>
<evidence type="ECO:0000313" key="3">
    <source>
        <dbReference type="Proteomes" id="UP000182658"/>
    </source>
</evidence>
<feature type="region of interest" description="Disordered" evidence="1">
    <location>
        <begin position="80"/>
        <end position="275"/>
    </location>
</feature>
<sequence length="275" mass="29173">MSNDNSRNAPPSADMSRQRRSSVSNPLTNLFQRNGSTATATTAFPINDQRRRLSISTMGLSGTSPTGVNAPFNLRRASVSTNSDTFDENAIDDEDPSSARTAPTTPFTRRMSFGAQAMRNLRVPPGTSPGGSNGRPSPPLRRTSGRGPPTPPASASSSTGLSRNKTFSQASNATSQRAASDLISARSDQQGFNWSEQLRSRAESIAAGSRPSVSYAASPPRGTSVGSAAPVPTPRHDRAKSVSDMPAPPAQAPKPRPQKPDAFQERILKGDFYMD</sequence>
<feature type="compositionally biased region" description="Basic and acidic residues" evidence="1">
    <location>
        <begin position="258"/>
        <end position="269"/>
    </location>
</feature>
<dbReference type="Proteomes" id="UP000182658">
    <property type="component" value="Unassembled WGS sequence"/>
</dbReference>
<feature type="compositionally biased region" description="Pro residues" evidence="1">
    <location>
        <begin position="246"/>
        <end position="255"/>
    </location>
</feature>
<proteinExistence type="predicted"/>
<keyword evidence="3" id="KW-1185">Reference proteome</keyword>